<gene>
    <name evidence="2" type="ORF">X801_00417</name>
</gene>
<accession>A0A1S8XAD6</accession>
<evidence type="ECO:0000313" key="2">
    <source>
        <dbReference type="EMBL" id="OON23677.1"/>
    </source>
</evidence>
<feature type="non-terminal residue" evidence="2">
    <location>
        <position position="655"/>
    </location>
</feature>
<feature type="region of interest" description="Disordered" evidence="1">
    <location>
        <begin position="493"/>
        <end position="515"/>
    </location>
</feature>
<feature type="compositionally biased region" description="Polar residues" evidence="1">
    <location>
        <begin position="493"/>
        <end position="507"/>
    </location>
</feature>
<dbReference type="AlphaFoldDB" id="A0A1S8XAD6"/>
<dbReference type="Proteomes" id="UP000243686">
    <property type="component" value="Unassembled WGS sequence"/>
</dbReference>
<keyword evidence="3" id="KW-1185">Reference proteome</keyword>
<dbReference type="Pfam" id="PF09741">
    <property type="entry name" value="DUF2045"/>
    <property type="match status" value="2"/>
</dbReference>
<feature type="region of interest" description="Disordered" evidence="1">
    <location>
        <begin position="1"/>
        <end position="21"/>
    </location>
</feature>
<feature type="region of interest" description="Disordered" evidence="1">
    <location>
        <begin position="600"/>
        <end position="621"/>
    </location>
</feature>
<dbReference type="PANTHER" id="PTHR21477">
    <property type="entry name" value="ZGC:172139"/>
    <property type="match status" value="1"/>
</dbReference>
<dbReference type="EMBL" id="KV891507">
    <property type="protein sequence ID" value="OON23677.1"/>
    <property type="molecule type" value="Genomic_DNA"/>
</dbReference>
<protein>
    <submittedName>
        <fullName evidence="2">Uncharacterized protein</fullName>
    </submittedName>
</protein>
<evidence type="ECO:0000256" key="1">
    <source>
        <dbReference type="SAM" id="MobiDB-lite"/>
    </source>
</evidence>
<evidence type="ECO:0000313" key="3">
    <source>
        <dbReference type="Proteomes" id="UP000243686"/>
    </source>
</evidence>
<name>A0A1S8XAD6_OPIVI</name>
<dbReference type="InterPro" id="IPR019141">
    <property type="entry name" value="DUF2045"/>
</dbReference>
<reference evidence="2 3" key="1">
    <citation type="submission" date="2015-03" db="EMBL/GenBank/DDBJ databases">
        <title>Draft genome of the nematode, Opisthorchis viverrini.</title>
        <authorList>
            <person name="Mitreva M."/>
        </authorList>
    </citation>
    <scope>NUCLEOTIDE SEQUENCE [LARGE SCALE GENOMIC DNA]</scope>
    <source>
        <strain evidence="2">Khon Kaen</strain>
    </source>
</reference>
<proteinExistence type="predicted"/>
<organism evidence="2 3">
    <name type="scientific">Opisthorchis viverrini</name>
    <name type="common">Southeast Asian liver fluke</name>
    <dbReference type="NCBI Taxonomy" id="6198"/>
    <lineage>
        <taxon>Eukaryota</taxon>
        <taxon>Metazoa</taxon>
        <taxon>Spiralia</taxon>
        <taxon>Lophotrochozoa</taxon>
        <taxon>Platyhelminthes</taxon>
        <taxon>Trematoda</taxon>
        <taxon>Digenea</taxon>
        <taxon>Opisthorchiida</taxon>
        <taxon>Opisthorchiata</taxon>
        <taxon>Opisthorchiidae</taxon>
        <taxon>Opisthorchis</taxon>
    </lineage>
</organism>
<sequence length="655" mass="73271">MSSAVLVSGNNSHQVGETQSLTSGRIMSEASPYSDSTFSYLLATIIQIREQQTAQSLISDSEYPGFQSSIDSWCNLFSQGFLVNSAASHSAHGPRDDLLFFVDKQRGPGSKCVLRVLRKNSPNLPSPGDGSVNWEQTVYLNLLMQYFIYVATVAVCTRTGPQEIQILKKFSETVYASPSRRRMDSKGTREEVVYPNLFFSVDNYSEPTGDLRWFVESRYRSPFVIRFRSLSYHEGKLLLFSECSLRDSECLCVELTAYDLSGRLQGVCFLGTLQYGSLKKFHDSKVSVCRLASGHLPRIHFRKFRNNNFTYSFKKPSTLMPTMQNVPIIVVHMEMIPSFYTYCMAAPTSRLDTATMLKRQFGTTPNNTNHIQSSRLSGVKFMQVLGPQGKGQAEFAISRVNEHPECRCGRTAGLGFMHKCCLPRTWPPNDKVFFESLDHEPITEQPKGSADNYASDWPSTEVLADWYCLSISPETKGPPRNVDWNSFTPLQTVPSSVRSAGGSTETSPVRRRVPSSADRASVLSLIGLENVSDYQNGLTKLHNSRQFRSGFHRHSPRVSKILEKFTNPELADINSPHAQLPLDVQGGGTEVDVLVSDAVNKSSRRDNSHGPQSCPDRSKRSFGQSLSWFKERRRITSPALNAALTSLSLPSYEIL</sequence>
<dbReference type="PANTHER" id="PTHR21477:SF13">
    <property type="entry name" value="KIAA0930"/>
    <property type="match status" value="1"/>
</dbReference>